<organism evidence="4 5">
    <name type="scientific">Pristionchus entomophagus</name>
    <dbReference type="NCBI Taxonomy" id="358040"/>
    <lineage>
        <taxon>Eukaryota</taxon>
        <taxon>Metazoa</taxon>
        <taxon>Ecdysozoa</taxon>
        <taxon>Nematoda</taxon>
        <taxon>Chromadorea</taxon>
        <taxon>Rhabditida</taxon>
        <taxon>Rhabditina</taxon>
        <taxon>Diplogasteromorpha</taxon>
        <taxon>Diplogasteroidea</taxon>
        <taxon>Neodiplogasteridae</taxon>
        <taxon>Pristionchus</taxon>
    </lineage>
</organism>
<evidence type="ECO:0000313" key="5">
    <source>
        <dbReference type="Proteomes" id="UP001432027"/>
    </source>
</evidence>
<evidence type="ECO:0008006" key="6">
    <source>
        <dbReference type="Google" id="ProtNLM"/>
    </source>
</evidence>
<dbReference type="Gene3D" id="2.120.10.30">
    <property type="entry name" value="TolB, C-terminal domain"/>
    <property type="match status" value="1"/>
</dbReference>
<keyword evidence="3" id="KW-0325">Glycoprotein</keyword>
<reference evidence="4" key="1">
    <citation type="submission" date="2023-10" db="EMBL/GenBank/DDBJ databases">
        <title>Genome assembly of Pristionchus species.</title>
        <authorList>
            <person name="Yoshida K."/>
            <person name="Sommer R.J."/>
        </authorList>
    </citation>
    <scope>NUCLEOTIDE SEQUENCE</scope>
    <source>
        <strain evidence="4">RS0144</strain>
    </source>
</reference>
<dbReference type="Pfam" id="PF01436">
    <property type="entry name" value="NHL"/>
    <property type="match status" value="2"/>
</dbReference>
<evidence type="ECO:0000256" key="1">
    <source>
        <dbReference type="ARBA" id="ARBA00022729"/>
    </source>
</evidence>
<dbReference type="GO" id="GO:0005576">
    <property type="term" value="C:extracellular region"/>
    <property type="evidence" value="ECO:0007669"/>
    <property type="project" value="TreeGrafter"/>
</dbReference>
<gene>
    <name evidence="4" type="ORF">PENTCL1PPCAC_22551</name>
</gene>
<feature type="non-terminal residue" evidence="4">
    <location>
        <position position="82"/>
    </location>
</feature>
<keyword evidence="1" id="KW-0732">Signal</keyword>
<comment type="caution">
    <text evidence="4">The sequence shown here is derived from an EMBL/GenBank/DDBJ whole genome shotgun (WGS) entry which is preliminary data.</text>
</comment>
<feature type="non-terminal residue" evidence="4">
    <location>
        <position position="1"/>
    </location>
</feature>
<keyword evidence="2" id="KW-0677">Repeat</keyword>
<dbReference type="InterPro" id="IPR011042">
    <property type="entry name" value="6-blade_b-propeller_TolB-like"/>
</dbReference>
<evidence type="ECO:0000256" key="2">
    <source>
        <dbReference type="ARBA" id="ARBA00022737"/>
    </source>
</evidence>
<protein>
    <recommendedName>
        <fullName evidence="6">Peptidylamidoglycolate lyase</fullName>
    </recommendedName>
</protein>
<dbReference type="SUPFAM" id="SSF63825">
    <property type="entry name" value="YWTD domain"/>
    <property type="match status" value="1"/>
</dbReference>
<dbReference type="Proteomes" id="UP001432027">
    <property type="component" value="Unassembled WGS sequence"/>
</dbReference>
<dbReference type="EMBL" id="BTSX01000005">
    <property type="protein sequence ID" value="GMT00377.1"/>
    <property type="molecule type" value="Genomic_DNA"/>
</dbReference>
<name>A0AAV5U1I6_9BILA</name>
<dbReference type="PANTHER" id="PTHR10680">
    <property type="entry name" value="PEPTIDYL-GLYCINE ALPHA-AMIDATING MONOOXYGENASE"/>
    <property type="match status" value="1"/>
</dbReference>
<dbReference type="AlphaFoldDB" id="A0AAV5U1I6"/>
<sequence length="82" mass="8702">FYLPHGILVDTDNSIYTTDVGSHTVAKWKGSLSKVWEAGTPLSPGSGSTHFCKPTGIVVKGGSIFVSDGYCNDRVVELTLEG</sequence>
<dbReference type="InterPro" id="IPR001258">
    <property type="entry name" value="NHL_repeat"/>
</dbReference>
<dbReference type="PANTHER" id="PTHR10680:SF14">
    <property type="entry name" value="PEPTIDYL-GLYCINE ALPHA-AMIDATING MONOOXYGENASE"/>
    <property type="match status" value="1"/>
</dbReference>
<keyword evidence="5" id="KW-1185">Reference proteome</keyword>
<proteinExistence type="predicted"/>
<evidence type="ECO:0000256" key="3">
    <source>
        <dbReference type="ARBA" id="ARBA00023180"/>
    </source>
</evidence>
<evidence type="ECO:0000313" key="4">
    <source>
        <dbReference type="EMBL" id="GMT00377.1"/>
    </source>
</evidence>
<accession>A0AAV5U1I6</accession>